<feature type="compositionally biased region" description="Polar residues" evidence="1">
    <location>
        <begin position="479"/>
        <end position="491"/>
    </location>
</feature>
<dbReference type="VEuPathDB" id="ToxoDB:CSUI_009138"/>
<feature type="compositionally biased region" description="Basic and acidic residues" evidence="1">
    <location>
        <begin position="1"/>
        <end position="23"/>
    </location>
</feature>
<evidence type="ECO:0000313" key="3">
    <source>
        <dbReference type="Proteomes" id="UP000221165"/>
    </source>
</evidence>
<feature type="region of interest" description="Disordered" evidence="1">
    <location>
        <begin position="1"/>
        <end position="148"/>
    </location>
</feature>
<dbReference type="AlphaFoldDB" id="A0A2C6KKX4"/>
<accession>A0A2C6KKX4</accession>
<feature type="compositionally biased region" description="Low complexity" evidence="1">
    <location>
        <begin position="24"/>
        <end position="41"/>
    </location>
</feature>
<gene>
    <name evidence="2" type="ORF">CSUI_009138</name>
</gene>
<reference evidence="2 3" key="1">
    <citation type="journal article" date="2017" name="Int. J. Parasitol.">
        <title>The genome of the protozoan parasite Cystoisospora suis and a reverse vaccinology approach to identify vaccine candidates.</title>
        <authorList>
            <person name="Palmieri N."/>
            <person name="Shrestha A."/>
            <person name="Ruttkowski B."/>
            <person name="Beck T."/>
            <person name="Vogl C."/>
            <person name="Tomley F."/>
            <person name="Blake D.P."/>
            <person name="Joachim A."/>
        </authorList>
    </citation>
    <scope>NUCLEOTIDE SEQUENCE [LARGE SCALE GENOMIC DNA]</scope>
    <source>
        <strain evidence="2 3">Wien I</strain>
    </source>
</reference>
<comment type="caution">
    <text evidence="2">The sequence shown here is derived from an EMBL/GenBank/DDBJ whole genome shotgun (WGS) entry which is preliminary data.</text>
</comment>
<evidence type="ECO:0000256" key="1">
    <source>
        <dbReference type="SAM" id="MobiDB-lite"/>
    </source>
</evidence>
<keyword evidence="3" id="KW-1185">Reference proteome</keyword>
<feature type="region of interest" description="Disordered" evidence="1">
    <location>
        <begin position="365"/>
        <end position="388"/>
    </location>
</feature>
<dbReference type="RefSeq" id="XP_067918768.1">
    <property type="nucleotide sequence ID" value="XM_068069257.1"/>
</dbReference>
<name>A0A2C6KKX4_9APIC</name>
<feature type="region of interest" description="Disordered" evidence="1">
    <location>
        <begin position="479"/>
        <end position="522"/>
    </location>
</feature>
<evidence type="ECO:0000313" key="2">
    <source>
        <dbReference type="EMBL" id="PHJ17043.1"/>
    </source>
</evidence>
<feature type="compositionally biased region" description="Low complexity" evidence="1">
    <location>
        <begin position="509"/>
        <end position="522"/>
    </location>
</feature>
<dbReference type="GeneID" id="94432468"/>
<dbReference type="OrthoDB" id="330798at2759"/>
<feature type="compositionally biased region" description="Low complexity" evidence="1">
    <location>
        <begin position="90"/>
        <end position="130"/>
    </location>
</feature>
<protein>
    <submittedName>
        <fullName evidence="2">Uncharacterized protein</fullName>
    </submittedName>
</protein>
<sequence>EQANKLREQARQQQEEQARHQQEQARQLQEQQARQLQEQQANKLREQARQLQEQQARQQQEDQARQLQEQARKQQEQQAHQLQEQHARQLQEQQARQQQDQQMPQLQDQQMPQLQERQMPQQQEQQARQQQDQEARQQQEQQVLRHVHQQQEQALPQVQQLQQALPQQQEQQALPQQQEKQTLRQQHVQMVLRQEQARRQQLAFHQSSVRLNQGGTLHGTQLPIVNVVPETQLNDKFQERLEAAQQTQPESQQLGAVYSSQQHFSGIKPTSSEQRHRLASLVSTLRQKEGSPQDMRNDAASDTQRIGAEMTAGQQSMTRMMPSPPLCQVQSTAPRRHKKVNALRQLRQSYAPLVADTPECLLREEEETEADHHNENRPNRPIVAPSAKGEAVKSLVSRSLVSGRVPASVCHPAGRRDFEIFARRTWAEKQRAQIEDLRRNLALRQAGRPNGITASGMSPAVAVNLIQAGMAALTALQTPQPSVAQSPQRPAQATPFRRTAQHTVTPAQAGVSAAGPPARGGAAEAVSPAWRAARYLGAAFGVQPIFA</sequence>
<dbReference type="Proteomes" id="UP000221165">
    <property type="component" value="Unassembled WGS sequence"/>
</dbReference>
<feature type="compositionally biased region" description="Low complexity" evidence="1">
    <location>
        <begin position="138"/>
        <end position="148"/>
    </location>
</feature>
<feature type="compositionally biased region" description="Basic and acidic residues" evidence="1">
    <location>
        <begin position="59"/>
        <end position="75"/>
    </location>
</feature>
<feature type="non-terminal residue" evidence="2">
    <location>
        <position position="1"/>
    </location>
</feature>
<dbReference type="EMBL" id="MIGC01005323">
    <property type="protein sequence ID" value="PHJ17043.1"/>
    <property type="molecule type" value="Genomic_DNA"/>
</dbReference>
<proteinExistence type="predicted"/>
<feature type="compositionally biased region" description="Low complexity" evidence="1">
    <location>
        <begin position="49"/>
        <end position="58"/>
    </location>
</feature>
<organism evidence="2 3">
    <name type="scientific">Cystoisospora suis</name>
    <dbReference type="NCBI Taxonomy" id="483139"/>
    <lineage>
        <taxon>Eukaryota</taxon>
        <taxon>Sar</taxon>
        <taxon>Alveolata</taxon>
        <taxon>Apicomplexa</taxon>
        <taxon>Conoidasida</taxon>
        <taxon>Coccidia</taxon>
        <taxon>Eucoccidiorida</taxon>
        <taxon>Eimeriorina</taxon>
        <taxon>Sarcocystidae</taxon>
        <taxon>Cystoisospora</taxon>
    </lineage>
</organism>